<sequence length="283" mass="32591">MITKNPMQLKAFIKKKAAEKNISAQLVMQNYMLERLLERISLSAYKRNFILKGGFLISAIVGLDTRATMDLDATIKGFTLTHESIQEIFEEICAVEVPDDVLFELREISDIREGDDYPGIRVSLNANYPPIRVPLTVDVTTGDIITPREIEYTFSLLFDDRTISILAYNLETVLAEKIETVLSRSIANTRPRDFYDIHILYSLRGAECNPETLLQALERTANKRGSQKVLRQYQDIISEIRSSEQLRGFWKKYQRDFDYAKDISFDDACDTIQHIMNSMLQNK</sequence>
<reference evidence="1" key="1">
    <citation type="journal article" date="2021" name="PeerJ">
        <title>Extensive microbial diversity within the chicken gut microbiome revealed by metagenomics and culture.</title>
        <authorList>
            <person name="Gilroy R."/>
            <person name="Ravi A."/>
            <person name="Getino M."/>
            <person name="Pursley I."/>
            <person name="Horton D.L."/>
            <person name="Alikhan N.F."/>
            <person name="Baker D."/>
            <person name="Gharbi K."/>
            <person name="Hall N."/>
            <person name="Watson M."/>
            <person name="Adriaenssens E.M."/>
            <person name="Foster-Nyarko E."/>
            <person name="Jarju S."/>
            <person name="Secka A."/>
            <person name="Antonio M."/>
            <person name="Oren A."/>
            <person name="Chaudhuri R.R."/>
            <person name="La Ragione R."/>
            <person name="Hildebrand F."/>
            <person name="Pallen M.J."/>
        </authorList>
    </citation>
    <scope>NUCLEOTIDE SEQUENCE</scope>
    <source>
        <strain evidence="1">CHK180-15479</strain>
    </source>
</reference>
<reference evidence="1" key="2">
    <citation type="submission" date="2021-04" db="EMBL/GenBank/DDBJ databases">
        <authorList>
            <person name="Gilroy R."/>
        </authorList>
    </citation>
    <scope>NUCLEOTIDE SEQUENCE</scope>
    <source>
        <strain evidence="1">CHK180-15479</strain>
    </source>
</reference>
<dbReference type="Proteomes" id="UP000823910">
    <property type="component" value="Unassembled WGS sequence"/>
</dbReference>
<dbReference type="GO" id="GO:0016740">
    <property type="term" value="F:transferase activity"/>
    <property type="evidence" value="ECO:0007669"/>
    <property type="project" value="UniProtKB-KW"/>
</dbReference>
<proteinExistence type="predicted"/>
<gene>
    <name evidence="1" type="ORF">H9704_01050</name>
</gene>
<dbReference type="EMBL" id="DWWT01000002">
    <property type="protein sequence ID" value="HJC04741.1"/>
    <property type="molecule type" value="Genomic_DNA"/>
</dbReference>
<name>A0A9D2MYF3_9FIRM</name>
<organism evidence="1 2">
    <name type="scientific">Candidatus Enterocloster excrementipullorum</name>
    <dbReference type="NCBI Taxonomy" id="2838559"/>
    <lineage>
        <taxon>Bacteria</taxon>
        <taxon>Bacillati</taxon>
        <taxon>Bacillota</taxon>
        <taxon>Clostridia</taxon>
        <taxon>Lachnospirales</taxon>
        <taxon>Lachnospiraceae</taxon>
        <taxon>Enterocloster</taxon>
    </lineage>
</organism>
<dbReference type="AlphaFoldDB" id="A0A9D2MYF3"/>
<evidence type="ECO:0000313" key="1">
    <source>
        <dbReference type="EMBL" id="HJC04741.1"/>
    </source>
</evidence>
<evidence type="ECO:0000313" key="2">
    <source>
        <dbReference type="Proteomes" id="UP000823910"/>
    </source>
</evidence>
<accession>A0A9D2MYF3</accession>
<protein>
    <submittedName>
        <fullName evidence="1">Nucleotidyl transferase AbiEii/AbiGii toxin family protein</fullName>
    </submittedName>
</protein>
<keyword evidence="1" id="KW-0808">Transferase</keyword>
<dbReference type="Pfam" id="PF08843">
    <property type="entry name" value="AbiEii"/>
    <property type="match status" value="1"/>
</dbReference>
<dbReference type="InterPro" id="IPR014942">
    <property type="entry name" value="AbiEii"/>
</dbReference>
<comment type="caution">
    <text evidence="1">The sequence shown here is derived from an EMBL/GenBank/DDBJ whole genome shotgun (WGS) entry which is preliminary data.</text>
</comment>